<dbReference type="GO" id="GO:0031241">
    <property type="term" value="C:periplasmic side of cell outer membrane"/>
    <property type="evidence" value="ECO:0007669"/>
    <property type="project" value="TreeGrafter"/>
</dbReference>
<dbReference type="Gene3D" id="3.40.50.2300">
    <property type="match status" value="2"/>
</dbReference>
<evidence type="ECO:0000256" key="6">
    <source>
        <dbReference type="ARBA" id="ARBA00023237"/>
    </source>
</evidence>
<dbReference type="EMBL" id="QGGU01000010">
    <property type="protein sequence ID" value="PWK47946.1"/>
    <property type="molecule type" value="Genomic_DNA"/>
</dbReference>
<dbReference type="PANTHER" id="PTHR38038:SF1">
    <property type="entry name" value="PENICILLIN-BINDING PROTEIN ACTIVATOR LPOA"/>
    <property type="match status" value="1"/>
</dbReference>
<dbReference type="Gene3D" id="1.25.40.650">
    <property type="match status" value="1"/>
</dbReference>
<keyword evidence="9" id="KW-1185">Reference proteome</keyword>
<dbReference type="SUPFAM" id="SSF48452">
    <property type="entry name" value="TPR-like"/>
    <property type="match status" value="1"/>
</dbReference>
<keyword evidence="6" id="KW-0998">Cell outer membrane</keyword>
<organism evidence="8 9">
    <name type="scientific">Pleionea mediterranea</name>
    <dbReference type="NCBI Taxonomy" id="523701"/>
    <lineage>
        <taxon>Bacteria</taxon>
        <taxon>Pseudomonadati</taxon>
        <taxon>Pseudomonadota</taxon>
        <taxon>Gammaproteobacteria</taxon>
        <taxon>Oceanospirillales</taxon>
        <taxon>Pleioneaceae</taxon>
        <taxon>Pleionea</taxon>
    </lineage>
</organism>
<gene>
    <name evidence="8" type="ORF">C8D97_110162</name>
</gene>
<evidence type="ECO:0000256" key="3">
    <source>
        <dbReference type="ARBA" id="ARBA00022984"/>
    </source>
</evidence>
<evidence type="ECO:0000256" key="4">
    <source>
        <dbReference type="ARBA" id="ARBA00023136"/>
    </source>
</evidence>
<evidence type="ECO:0008006" key="10">
    <source>
        <dbReference type="Google" id="ProtNLM"/>
    </source>
</evidence>
<accession>A0A316FJS0</accession>
<dbReference type="GO" id="GO:0009252">
    <property type="term" value="P:peptidoglycan biosynthetic process"/>
    <property type="evidence" value="ECO:0007669"/>
    <property type="project" value="UniProtKB-KW"/>
</dbReference>
<protein>
    <recommendedName>
        <fullName evidence="10">LppC lipoprotein</fullName>
    </recommendedName>
</protein>
<dbReference type="GO" id="GO:0030234">
    <property type="term" value="F:enzyme regulator activity"/>
    <property type="evidence" value="ECO:0007669"/>
    <property type="project" value="TreeGrafter"/>
</dbReference>
<dbReference type="PANTHER" id="PTHR38038">
    <property type="entry name" value="PENICILLIN-BINDING PROTEIN ACTIVATOR LPOA"/>
    <property type="match status" value="1"/>
</dbReference>
<dbReference type="GO" id="GO:0008360">
    <property type="term" value="P:regulation of cell shape"/>
    <property type="evidence" value="ECO:0007669"/>
    <property type="project" value="UniProtKB-KW"/>
</dbReference>
<dbReference type="RefSeq" id="WP_109764478.1">
    <property type="nucleotide sequence ID" value="NZ_QGGU01000010.1"/>
</dbReference>
<keyword evidence="3" id="KW-0573">Peptidoglycan synthesis</keyword>
<dbReference type="PROSITE" id="PS51257">
    <property type="entry name" value="PROKAR_LIPOPROTEIN"/>
    <property type="match status" value="1"/>
</dbReference>
<dbReference type="CDD" id="cd06339">
    <property type="entry name" value="PBP1_YraM_LppC_lipoprotein-like"/>
    <property type="match status" value="1"/>
</dbReference>
<evidence type="ECO:0000256" key="5">
    <source>
        <dbReference type="ARBA" id="ARBA00023139"/>
    </source>
</evidence>
<keyword evidence="7" id="KW-0449">Lipoprotein</keyword>
<proteinExistence type="predicted"/>
<dbReference type="Pfam" id="PF04348">
    <property type="entry name" value="LppC"/>
    <property type="match status" value="1"/>
</dbReference>
<keyword evidence="4" id="KW-0472">Membrane</keyword>
<dbReference type="InterPro" id="IPR007443">
    <property type="entry name" value="LpoA"/>
</dbReference>
<evidence type="ECO:0000256" key="2">
    <source>
        <dbReference type="ARBA" id="ARBA00022960"/>
    </source>
</evidence>
<keyword evidence="1" id="KW-0732">Signal</keyword>
<dbReference type="InterPro" id="IPR011990">
    <property type="entry name" value="TPR-like_helical_dom_sf"/>
</dbReference>
<reference evidence="8 9" key="1">
    <citation type="submission" date="2018-05" db="EMBL/GenBank/DDBJ databases">
        <title>Genomic Encyclopedia of Type Strains, Phase IV (KMG-IV): sequencing the most valuable type-strain genomes for metagenomic binning, comparative biology and taxonomic classification.</title>
        <authorList>
            <person name="Goeker M."/>
        </authorList>
    </citation>
    <scope>NUCLEOTIDE SEQUENCE [LARGE SCALE GENOMIC DNA]</scope>
    <source>
        <strain evidence="8 9">DSM 25350</strain>
    </source>
</reference>
<dbReference type="AlphaFoldDB" id="A0A316FJS0"/>
<dbReference type="Proteomes" id="UP000245790">
    <property type="component" value="Unassembled WGS sequence"/>
</dbReference>
<keyword evidence="5" id="KW-0564">Palmitate</keyword>
<comment type="caution">
    <text evidence="8">The sequence shown here is derived from an EMBL/GenBank/DDBJ whole genome shotgun (WGS) entry which is preliminary data.</text>
</comment>
<dbReference type="OrthoDB" id="6708821at2"/>
<dbReference type="InterPro" id="IPR028082">
    <property type="entry name" value="Peripla_BP_I"/>
</dbReference>
<evidence type="ECO:0000313" key="8">
    <source>
        <dbReference type="EMBL" id="PWK47946.1"/>
    </source>
</evidence>
<evidence type="ECO:0000256" key="1">
    <source>
        <dbReference type="ARBA" id="ARBA00022729"/>
    </source>
</evidence>
<sequence length="608" mass="69033">MHRIVILLLILTLTACGQKSGQRSVQETINNANYFLGLAKTSEQPKKSEYLLKAGTILAQKAQYLKAQETFSFLNPEYLSDTDKESYYLYYGLSLLNLSQNDTALKFFKRITQPQQHSIDWQITYRNALSQAYLNDGNYYEAAKIRIELEDLLLTEQQITDNHQFIWDALSQISEEFLKLYQTDFSDPIINGWLDIAYLTRKNANQPEQLLHALNLWKQRYPLHPANVQMPEELQQVANAKLYKPQQIALLLPLSGRLAAGGRMIRDGFLAAHYNADQASKTIIKVYDTAQNLSPLTTYQQAVDDGADFIVGPLTKEAVEKIAAQESLAVPQLSLNRADNSPIMHKELYQFGLPIEDEAQQIAKLAIAKNHQTAIVLAPINEQGERTVESFNHLFTELGGQIAEVQRYDNPQEIKLIVKRLLNIDLSETRSRTLEQITGKPLEYVQRRRQDADMVFLSASSNDARRIKPFLDYYFAHDLPVYSVSRLNSGSQNRQLNNDLNDITFTDSPILVSESAEMQQLRQQLSEVLPNINSSFGRLFALGYDAYTLLPELNILQAFKQHKRQGLSGKLSVTPQGRIERTLSIARFEKGAVNEVIAADTETKKVTQ</sequence>
<keyword evidence="2" id="KW-0133">Cell shape</keyword>
<name>A0A316FJS0_9GAMM</name>
<evidence type="ECO:0000256" key="7">
    <source>
        <dbReference type="ARBA" id="ARBA00023288"/>
    </source>
</evidence>
<dbReference type="SUPFAM" id="SSF53822">
    <property type="entry name" value="Periplasmic binding protein-like I"/>
    <property type="match status" value="1"/>
</dbReference>
<evidence type="ECO:0000313" key="9">
    <source>
        <dbReference type="Proteomes" id="UP000245790"/>
    </source>
</evidence>